<dbReference type="OrthoDB" id="3563140at2759"/>
<dbReference type="EMBL" id="FJOG01000030">
    <property type="protein sequence ID" value="CZR65280.1"/>
    <property type="molecule type" value="Genomic_DNA"/>
</dbReference>
<feature type="compositionally biased region" description="Polar residues" evidence="1">
    <location>
        <begin position="86"/>
        <end position="102"/>
    </location>
</feature>
<gene>
    <name evidence="2" type="ORF">PAC_15180</name>
</gene>
<proteinExistence type="predicted"/>
<protein>
    <submittedName>
        <fullName evidence="2">Uncharacterized protein</fullName>
    </submittedName>
</protein>
<organism evidence="2 3">
    <name type="scientific">Phialocephala subalpina</name>
    <dbReference type="NCBI Taxonomy" id="576137"/>
    <lineage>
        <taxon>Eukaryota</taxon>
        <taxon>Fungi</taxon>
        <taxon>Dikarya</taxon>
        <taxon>Ascomycota</taxon>
        <taxon>Pezizomycotina</taxon>
        <taxon>Leotiomycetes</taxon>
        <taxon>Helotiales</taxon>
        <taxon>Mollisiaceae</taxon>
        <taxon>Phialocephala</taxon>
        <taxon>Phialocephala fortinii species complex</taxon>
    </lineage>
</organism>
<evidence type="ECO:0000313" key="2">
    <source>
        <dbReference type="EMBL" id="CZR65280.1"/>
    </source>
</evidence>
<accession>A0A1L7XJQ4</accession>
<dbReference type="AlphaFoldDB" id="A0A1L7XJQ4"/>
<sequence length="708" mass="79943">MDSNSWVGLHCSYCSFAHNIWTSFSNLQVRLKFLLSPDTRRIFDSSNVDCRQIPTLWVAPVTSPCLTHLDFYEAQLEAIEPKGETKLTNPTPPNSLETQPKTPQMIRETEGHTFQGVLPPTPSDALPEKAQRRSSQTSHRDPQHIIDRMLALERAGRNPLDELDEDNLLQLRTWRDESFALEFKVDWKSFLKWEDKIGDLGGYEYDATLQQVIVKAAPKSIHEGTVGEFITWFGKLRETGVINQGSKLKLRPNSGFKLRRKYRGYTLNPDLAVSLGDEKVSIVLEVGVSQNFQELEVRAKKWLVGRKGVRLVILIDIEIDTAEDPTPLILSFSTNDSKSNLPYDLETQDLKRASADEDDNFEELCSKMLKWHEKQTSPLVHINKATLHLYRRPSKADDKVVFFENEKYIASNVRILPQDIGLPDNSTDKEIILPLQSLVEIFPTLIKDQAQDVAEERAEKLLEQYELESHRDGTYEPSPSVPTQAVFSSTQVSSEPPRRASGRLKRTMAEPGMLPKSPKKRKGNTTQTEDIGQSFETNSSGVMFHCDLTEGETDQANNWSSTFEWEGAETLLDEGKEEVTRLELGGGTMALLGYGENTRKFERTCADSLHELDTMYASTKYKFLTYEMTRDTVQAVEATLGSASLMQAQESLKELSRRLTYDDLFGDGSGHVVNPDDSLLALREALKTGLEDYTQEQMKATVATSADL</sequence>
<feature type="compositionally biased region" description="Polar residues" evidence="1">
    <location>
        <begin position="481"/>
        <end position="494"/>
    </location>
</feature>
<reference evidence="2 3" key="1">
    <citation type="submission" date="2016-03" db="EMBL/GenBank/DDBJ databases">
        <authorList>
            <person name="Ploux O."/>
        </authorList>
    </citation>
    <scope>NUCLEOTIDE SEQUENCE [LARGE SCALE GENOMIC DNA]</scope>
    <source>
        <strain evidence="2 3">UAMH 11012</strain>
    </source>
</reference>
<feature type="region of interest" description="Disordered" evidence="1">
    <location>
        <begin position="83"/>
        <end position="143"/>
    </location>
</feature>
<dbReference type="Proteomes" id="UP000184330">
    <property type="component" value="Unassembled WGS sequence"/>
</dbReference>
<keyword evidence="3" id="KW-1185">Reference proteome</keyword>
<feature type="region of interest" description="Disordered" evidence="1">
    <location>
        <begin position="468"/>
        <end position="532"/>
    </location>
</feature>
<name>A0A1L7XJQ4_9HELO</name>
<evidence type="ECO:0000313" key="3">
    <source>
        <dbReference type="Proteomes" id="UP000184330"/>
    </source>
</evidence>
<evidence type="ECO:0000256" key="1">
    <source>
        <dbReference type="SAM" id="MobiDB-lite"/>
    </source>
</evidence>